<dbReference type="EMBL" id="BAAANN010000013">
    <property type="protein sequence ID" value="GAA1962361.1"/>
    <property type="molecule type" value="Genomic_DNA"/>
</dbReference>
<comment type="caution">
    <text evidence="2">The sequence shown here is derived from an EMBL/GenBank/DDBJ whole genome shotgun (WGS) entry which is preliminary data.</text>
</comment>
<organism evidence="2 3">
    <name type="scientific">Amycolatopsis minnesotensis</name>
    <dbReference type="NCBI Taxonomy" id="337894"/>
    <lineage>
        <taxon>Bacteria</taxon>
        <taxon>Bacillati</taxon>
        <taxon>Actinomycetota</taxon>
        <taxon>Actinomycetes</taxon>
        <taxon>Pseudonocardiales</taxon>
        <taxon>Pseudonocardiaceae</taxon>
        <taxon>Amycolatopsis</taxon>
    </lineage>
</organism>
<gene>
    <name evidence="2" type="ORF">GCM10009754_37020</name>
</gene>
<dbReference type="RefSeq" id="WP_344419772.1">
    <property type="nucleotide sequence ID" value="NZ_BAAANN010000013.1"/>
</dbReference>
<name>A0ABN2R325_9PSEU</name>
<evidence type="ECO:0000313" key="2">
    <source>
        <dbReference type="EMBL" id="GAA1962361.1"/>
    </source>
</evidence>
<evidence type="ECO:0000313" key="3">
    <source>
        <dbReference type="Proteomes" id="UP001501116"/>
    </source>
</evidence>
<accession>A0ABN2R325</accession>
<keyword evidence="1" id="KW-0812">Transmembrane</keyword>
<reference evidence="2 3" key="1">
    <citation type="journal article" date="2019" name="Int. J. Syst. Evol. Microbiol.">
        <title>The Global Catalogue of Microorganisms (GCM) 10K type strain sequencing project: providing services to taxonomists for standard genome sequencing and annotation.</title>
        <authorList>
            <consortium name="The Broad Institute Genomics Platform"/>
            <consortium name="The Broad Institute Genome Sequencing Center for Infectious Disease"/>
            <person name="Wu L."/>
            <person name="Ma J."/>
        </authorList>
    </citation>
    <scope>NUCLEOTIDE SEQUENCE [LARGE SCALE GENOMIC DNA]</scope>
    <source>
        <strain evidence="2 3">JCM 14545</strain>
    </source>
</reference>
<keyword evidence="3" id="KW-1185">Reference proteome</keyword>
<evidence type="ECO:0000256" key="1">
    <source>
        <dbReference type="SAM" id="Phobius"/>
    </source>
</evidence>
<proteinExistence type="predicted"/>
<keyword evidence="1" id="KW-0472">Membrane</keyword>
<sequence>MAPEQERDLVAAGGLDARLGRRIVSELAPDEMPLFDQTWQVLGRHPRRRGRRREEPLGFGLPAAGEVVITAIASGVVLAVLKDLSKDFGSWSGRVLARLFRRKAKALPDPPPRLPEPRLREIRAIAYQKARKLGMSKEKADALADALISELAIRGQGS</sequence>
<dbReference type="Proteomes" id="UP001501116">
    <property type="component" value="Unassembled WGS sequence"/>
</dbReference>
<protein>
    <submittedName>
        <fullName evidence="2">Uncharacterized protein</fullName>
    </submittedName>
</protein>
<keyword evidence="1" id="KW-1133">Transmembrane helix</keyword>
<feature type="transmembrane region" description="Helical" evidence="1">
    <location>
        <begin position="57"/>
        <end position="81"/>
    </location>
</feature>